<gene>
    <name evidence="3" type="ORF">CYNAS_LOCUS8710</name>
</gene>
<keyword evidence="2" id="KW-1133">Transmembrane helix</keyword>
<accession>A0AA36GR79</accession>
<keyword evidence="2" id="KW-0812">Transmembrane</keyword>
<keyword evidence="2" id="KW-0472">Membrane</keyword>
<feature type="transmembrane region" description="Helical" evidence="2">
    <location>
        <begin position="27"/>
        <end position="49"/>
    </location>
</feature>
<dbReference type="EMBL" id="CATQJL010000223">
    <property type="protein sequence ID" value="CAJ0596727.1"/>
    <property type="molecule type" value="Genomic_DNA"/>
</dbReference>
<evidence type="ECO:0000313" key="3">
    <source>
        <dbReference type="EMBL" id="CAJ0596727.1"/>
    </source>
</evidence>
<organism evidence="3 4">
    <name type="scientific">Cylicocyclus nassatus</name>
    <name type="common">Nematode worm</name>
    <dbReference type="NCBI Taxonomy" id="53992"/>
    <lineage>
        <taxon>Eukaryota</taxon>
        <taxon>Metazoa</taxon>
        <taxon>Ecdysozoa</taxon>
        <taxon>Nematoda</taxon>
        <taxon>Chromadorea</taxon>
        <taxon>Rhabditida</taxon>
        <taxon>Rhabditina</taxon>
        <taxon>Rhabditomorpha</taxon>
        <taxon>Strongyloidea</taxon>
        <taxon>Strongylidae</taxon>
        <taxon>Cylicocyclus</taxon>
    </lineage>
</organism>
<proteinExistence type="predicted"/>
<evidence type="ECO:0000256" key="2">
    <source>
        <dbReference type="SAM" id="Phobius"/>
    </source>
</evidence>
<reference evidence="3" key="1">
    <citation type="submission" date="2023-07" db="EMBL/GenBank/DDBJ databases">
        <authorList>
            <consortium name="CYATHOMIX"/>
        </authorList>
    </citation>
    <scope>NUCLEOTIDE SEQUENCE</scope>
    <source>
        <strain evidence="3">N/A</strain>
    </source>
</reference>
<protein>
    <submittedName>
        <fullName evidence="3">Uncharacterized protein</fullName>
    </submittedName>
</protein>
<sequence length="89" mass="10015">MEFVISDALRGDDSSPGAHFNSLLTSLYLADSSLLISAILFFCAAYTFAKDHRKFRRLMGVLDESSKSEKSDAPRYDQRQLAEQKLVSH</sequence>
<comment type="caution">
    <text evidence="3">The sequence shown here is derived from an EMBL/GenBank/DDBJ whole genome shotgun (WGS) entry which is preliminary data.</text>
</comment>
<evidence type="ECO:0000313" key="4">
    <source>
        <dbReference type="Proteomes" id="UP001176961"/>
    </source>
</evidence>
<dbReference type="Proteomes" id="UP001176961">
    <property type="component" value="Unassembled WGS sequence"/>
</dbReference>
<keyword evidence="4" id="KW-1185">Reference proteome</keyword>
<evidence type="ECO:0000256" key="1">
    <source>
        <dbReference type="SAM" id="MobiDB-lite"/>
    </source>
</evidence>
<dbReference type="AlphaFoldDB" id="A0AA36GR79"/>
<name>A0AA36GR79_CYLNA</name>
<feature type="compositionally biased region" description="Basic and acidic residues" evidence="1">
    <location>
        <begin position="64"/>
        <end position="82"/>
    </location>
</feature>
<feature type="region of interest" description="Disordered" evidence="1">
    <location>
        <begin position="63"/>
        <end position="89"/>
    </location>
</feature>